<feature type="transmembrane region" description="Helical" evidence="1">
    <location>
        <begin position="142"/>
        <end position="160"/>
    </location>
</feature>
<dbReference type="OrthoDB" id="6084382at2759"/>
<dbReference type="AlphaFoldDB" id="A0A812DG99"/>
<organism evidence="2 3">
    <name type="scientific">Acanthosepion pharaonis</name>
    <name type="common">Pharaoh cuttlefish</name>
    <name type="synonym">Sepia pharaonis</name>
    <dbReference type="NCBI Taxonomy" id="158019"/>
    <lineage>
        <taxon>Eukaryota</taxon>
        <taxon>Metazoa</taxon>
        <taxon>Spiralia</taxon>
        <taxon>Lophotrochozoa</taxon>
        <taxon>Mollusca</taxon>
        <taxon>Cephalopoda</taxon>
        <taxon>Coleoidea</taxon>
        <taxon>Decapodiformes</taxon>
        <taxon>Sepiida</taxon>
        <taxon>Sepiina</taxon>
        <taxon>Sepiidae</taxon>
        <taxon>Acanthosepion</taxon>
    </lineage>
</organism>
<keyword evidence="1" id="KW-1133">Transmembrane helix</keyword>
<feature type="transmembrane region" description="Helical" evidence="1">
    <location>
        <begin position="59"/>
        <end position="83"/>
    </location>
</feature>
<sequence length="161" mass="18415">METRFSDDALLRTFDLVPGYQTNRTSRLPPHSFYGLWWVKFCDYLRCQIIPAFYAEEPAWYHVMQFLSLTGWAGMMITMVMLISKRLDMYLPPTFRTNRLLTVSSLCLLSVSAISTSIIMFYAKLDESSPKQTPQMSWSTELAGAACIFELIAALLLLTVS</sequence>
<name>A0A812DG99_ACAPH</name>
<dbReference type="Proteomes" id="UP000597762">
    <property type="component" value="Unassembled WGS sequence"/>
</dbReference>
<gene>
    <name evidence="2" type="ORF">SPHA_53006</name>
</gene>
<proteinExistence type="predicted"/>
<dbReference type="EMBL" id="CAHIKZ030003336">
    <property type="protein sequence ID" value="CAE1299102.1"/>
    <property type="molecule type" value="Genomic_DNA"/>
</dbReference>
<feature type="transmembrane region" description="Helical" evidence="1">
    <location>
        <begin position="103"/>
        <end position="122"/>
    </location>
</feature>
<evidence type="ECO:0000256" key="1">
    <source>
        <dbReference type="SAM" id="Phobius"/>
    </source>
</evidence>
<evidence type="ECO:0000313" key="3">
    <source>
        <dbReference type="Proteomes" id="UP000597762"/>
    </source>
</evidence>
<evidence type="ECO:0000313" key="2">
    <source>
        <dbReference type="EMBL" id="CAE1299102.1"/>
    </source>
</evidence>
<keyword evidence="1" id="KW-0472">Membrane</keyword>
<dbReference type="Gene3D" id="1.20.140.150">
    <property type="match status" value="1"/>
</dbReference>
<protein>
    <submittedName>
        <fullName evidence="2">Uncharacterized protein</fullName>
    </submittedName>
</protein>
<keyword evidence="1" id="KW-0812">Transmembrane</keyword>
<accession>A0A812DG99</accession>
<comment type="caution">
    <text evidence="2">The sequence shown here is derived from an EMBL/GenBank/DDBJ whole genome shotgun (WGS) entry which is preliminary data.</text>
</comment>
<keyword evidence="3" id="KW-1185">Reference proteome</keyword>
<reference evidence="2" key="1">
    <citation type="submission" date="2021-01" db="EMBL/GenBank/DDBJ databases">
        <authorList>
            <person name="Li R."/>
            <person name="Bekaert M."/>
        </authorList>
    </citation>
    <scope>NUCLEOTIDE SEQUENCE</scope>
    <source>
        <strain evidence="2">Farmed</strain>
    </source>
</reference>